<evidence type="ECO:0000259" key="1">
    <source>
        <dbReference type="PROSITE" id="PS51379"/>
    </source>
</evidence>
<dbReference type="AlphaFoldDB" id="A0A644VNV3"/>
<dbReference type="InterPro" id="IPR027417">
    <property type="entry name" value="P-loop_NTPase"/>
</dbReference>
<dbReference type="InterPro" id="IPR002586">
    <property type="entry name" value="CobQ/CobB/MinD/ParA_Nub-bd_dom"/>
</dbReference>
<gene>
    <name evidence="2" type="ORF">SDC9_39219</name>
</gene>
<dbReference type="InterPro" id="IPR017900">
    <property type="entry name" value="4Fe4S_Fe_S_CS"/>
</dbReference>
<name>A0A644VNV3_9ZZZZ</name>
<feature type="domain" description="4Fe-4S ferredoxin-type" evidence="1">
    <location>
        <begin position="58"/>
        <end position="86"/>
    </location>
</feature>
<dbReference type="PROSITE" id="PS51379">
    <property type="entry name" value="4FE4S_FER_2"/>
    <property type="match status" value="2"/>
</dbReference>
<organism evidence="2">
    <name type="scientific">bioreactor metagenome</name>
    <dbReference type="NCBI Taxonomy" id="1076179"/>
    <lineage>
        <taxon>unclassified sequences</taxon>
        <taxon>metagenomes</taxon>
        <taxon>ecological metagenomes</taxon>
    </lineage>
</organism>
<dbReference type="SUPFAM" id="SSF52540">
    <property type="entry name" value="P-loop containing nucleoside triphosphate hydrolases"/>
    <property type="match status" value="1"/>
</dbReference>
<dbReference type="Gene3D" id="3.30.70.20">
    <property type="match status" value="1"/>
</dbReference>
<dbReference type="InterPro" id="IPR017896">
    <property type="entry name" value="4Fe4S_Fe-S-bd"/>
</dbReference>
<dbReference type="Pfam" id="PF00037">
    <property type="entry name" value="Fer4"/>
    <property type="match status" value="2"/>
</dbReference>
<sequence>MEIAFLSGKGGTGKSSICSAFISLANNVIAVDSDVDAANLYLIFKTNDASQTNYISGRNAVINPDFCIKCGICKTLCQFDAINFINGNYQIDPVSCDGCAICYRKCPSNAIGMIHSDESKLYVGDFEYGLLIYGQLAPGEENSGKFISVIRNIAKEKASEKGIDKIIIDGPPGIGCPFMSTITGVDKVVLVTEPSKSALMDLKRALDVAREYLKQIYVIINKFDLNNEISNEIQFYCDKLKIPIVAKIPFDKEIVYAMVNKQTIIEYNKNSKIVGILKDAYEYILNK</sequence>
<dbReference type="PANTHER" id="PTHR43534:SF1">
    <property type="entry name" value="4FE-4S CLUSTER CONTAINING PARA FAMILY ATPASE PROTEIN"/>
    <property type="match status" value="1"/>
</dbReference>
<comment type="caution">
    <text evidence="2">The sequence shown here is derived from an EMBL/GenBank/DDBJ whole genome shotgun (WGS) entry which is preliminary data.</text>
</comment>
<reference evidence="2" key="1">
    <citation type="submission" date="2019-08" db="EMBL/GenBank/DDBJ databases">
        <authorList>
            <person name="Kucharzyk K."/>
            <person name="Murdoch R.W."/>
            <person name="Higgins S."/>
            <person name="Loffler F."/>
        </authorList>
    </citation>
    <scope>NUCLEOTIDE SEQUENCE</scope>
</reference>
<proteinExistence type="predicted"/>
<dbReference type="Pfam" id="PF01656">
    <property type="entry name" value="CbiA"/>
    <property type="match status" value="1"/>
</dbReference>
<dbReference type="EMBL" id="VSSQ01000380">
    <property type="protein sequence ID" value="MPL93094.1"/>
    <property type="molecule type" value="Genomic_DNA"/>
</dbReference>
<dbReference type="PROSITE" id="PS00198">
    <property type="entry name" value="4FE4S_FER_1"/>
    <property type="match status" value="1"/>
</dbReference>
<evidence type="ECO:0000313" key="2">
    <source>
        <dbReference type="EMBL" id="MPL93094.1"/>
    </source>
</evidence>
<dbReference type="Gene3D" id="3.40.50.300">
    <property type="entry name" value="P-loop containing nucleotide triphosphate hydrolases"/>
    <property type="match status" value="1"/>
</dbReference>
<dbReference type="CDD" id="cd03110">
    <property type="entry name" value="SIMIBI_bact_arch"/>
    <property type="match status" value="1"/>
</dbReference>
<feature type="domain" description="4Fe-4S ferredoxin-type" evidence="1">
    <location>
        <begin position="87"/>
        <end position="116"/>
    </location>
</feature>
<dbReference type="PANTHER" id="PTHR43534">
    <property type="entry name" value="MIND SUPERFAMILY P-LOOP ATPASE CONTAINING AN INSERTED FERREDOXIN DOMAIN"/>
    <property type="match status" value="1"/>
</dbReference>
<dbReference type="SUPFAM" id="SSF54862">
    <property type="entry name" value="4Fe-4S ferredoxins"/>
    <property type="match status" value="1"/>
</dbReference>
<accession>A0A644VNV3</accession>
<protein>
    <submittedName>
        <fullName evidence="2">Iron-sulfur cluster carrier protein</fullName>
    </submittedName>
</protein>